<dbReference type="RefSeq" id="WP_307250254.1">
    <property type="nucleotide sequence ID" value="NZ_JAUSUV010000001.1"/>
</dbReference>
<dbReference type="Proteomes" id="UP001238450">
    <property type="component" value="Unassembled WGS sequence"/>
</dbReference>
<evidence type="ECO:0000313" key="3">
    <source>
        <dbReference type="Proteomes" id="UP001238450"/>
    </source>
</evidence>
<feature type="transmembrane region" description="Helical" evidence="1">
    <location>
        <begin position="77"/>
        <end position="93"/>
    </location>
</feature>
<protein>
    <submittedName>
        <fullName evidence="2">Membrane-anchored protein</fullName>
    </submittedName>
</protein>
<feature type="transmembrane region" description="Helical" evidence="1">
    <location>
        <begin position="28"/>
        <end position="47"/>
    </location>
</feature>
<comment type="caution">
    <text evidence="2">The sequence shown here is derived from an EMBL/GenBank/DDBJ whole genome shotgun (WGS) entry which is preliminary data.</text>
</comment>
<keyword evidence="1" id="KW-0472">Membrane</keyword>
<feature type="transmembrane region" description="Helical" evidence="1">
    <location>
        <begin position="54"/>
        <end position="71"/>
    </location>
</feature>
<dbReference type="AlphaFoldDB" id="A0AAJ1TJZ3"/>
<reference evidence="2 3" key="1">
    <citation type="submission" date="2023-07" db="EMBL/GenBank/DDBJ databases">
        <title>Genomic Encyclopedia of Type Strains, Phase IV (KMG-IV): sequencing the most valuable type-strain genomes for metagenomic binning, comparative biology and taxonomic classification.</title>
        <authorList>
            <person name="Goeker M."/>
        </authorList>
    </citation>
    <scope>NUCLEOTIDE SEQUENCE [LARGE SCALE GENOMIC DNA]</scope>
    <source>
        <strain evidence="2 3">DSM 46876</strain>
    </source>
</reference>
<proteinExistence type="predicted"/>
<keyword evidence="1" id="KW-0812">Transmembrane</keyword>
<accession>A0AAJ1TJZ3</accession>
<evidence type="ECO:0000256" key="1">
    <source>
        <dbReference type="SAM" id="Phobius"/>
    </source>
</evidence>
<keyword evidence="3" id="KW-1185">Reference proteome</keyword>
<dbReference type="EMBL" id="JAUSUV010000001">
    <property type="protein sequence ID" value="MDQ0416116.1"/>
    <property type="molecule type" value="Genomic_DNA"/>
</dbReference>
<sequence length="99" mass="11429">MYLLYVVIGVLFLVNGITHLFSGQASLAVHYFLLLLFSHVIVSELYLKKPFGRNIYLLATILLVVDGIYQFFIERSIFAGIIGLFFGFSLWQSHQRLKR</sequence>
<keyword evidence="1" id="KW-1133">Transmembrane helix</keyword>
<gene>
    <name evidence="2" type="ORF">J2Z48_000274</name>
</gene>
<organism evidence="2 3">
    <name type="scientific">Croceifilum oryzae</name>
    <dbReference type="NCBI Taxonomy" id="1553429"/>
    <lineage>
        <taxon>Bacteria</taxon>
        <taxon>Bacillati</taxon>
        <taxon>Bacillota</taxon>
        <taxon>Bacilli</taxon>
        <taxon>Bacillales</taxon>
        <taxon>Thermoactinomycetaceae</taxon>
        <taxon>Croceifilum</taxon>
    </lineage>
</organism>
<name>A0AAJ1TJZ3_9BACL</name>
<evidence type="ECO:0000313" key="2">
    <source>
        <dbReference type="EMBL" id="MDQ0416116.1"/>
    </source>
</evidence>